<name>A0A392S1L4_9FABA</name>
<dbReference type="EMBL" id="LXQA010302938">
    <property type="protein sequence ID" value="MCI42312.1"/>
    <property type="molecule type" value="Genomic_DNA"/>
</dbReference>
<comment type="caution">
    <text evidence="1">The sequence shown here is derived from an EMBL/GenBank/DDBJ whole genome shotgun (WGS) entry which is preliminary data.</text>
</comment>
<proteinExistence type="predicted"/>
<accession>A0A392S1L4</accession>
<feature type="non-terminal residue" evidence="1">
    <location>
        <position position="1"/>
    </location>
</feature>
<reference evidence="1 2" key="1">
    <citation type="journal article" date="2018" name="Front. Plant Sci.">
        <title>Red Clover (Trifolium pratense) and Zigzag Clover (T. medium) - A Picture of Genomic Similarities and Differences.</title>
        <authorList>
            <person name="Dluhosova J."/>
            <person name="Istvanek J."/>
            <person name="Nedelnik J."/>
            <person name="Repkova J."/>
        </authorList>
    </citation>
    <scope>NUCLEOTIDE SEQUENCE [LARGE SCALE GENOMIC DNA]</scope>
    <source>
        <strain evidence="2">cv. 10/8</strain>
        <tissue evidence="1">Leaf</tissue>
    </source>
</reference>
<dbReference type="Proteomes" id="UP000265520">
    <property type="component" value="Unassembled WGS sequence"/>
</dbReference>
<dbReference type="AlphaFoldDB" id="A0A392S1L4"/>
<evidence type="ECO:0000313" key="2">
    <source>
        <dbReference type="Proteomes" id="UP000265520"/>
    </source>
</evidence>
<evidence type="ECO:0000313" key="1">
    <source>
        <dbReference type="EMBL" id="MCI42312.1"/>
    </source>
</evidence>
<keyword evidence="2" id="KW-1185">Reference proteome</keyword>
<protein>
    <submittedName>
        <fullName evidence="1">Uncharacterized protein</fullName>
    </submittedName>
</protein>
<organism evidence="1 2">
    <name type="scientific">Trifolium medium</name>
    <dbReference type="NCBI Taxonomy" id="97028"/>
    <lineage>
        <taxon>Eukaryota</taxon>
        <taxon>Viridiplantae</taxon>
        <taxon>Streptophyta</taxon>
        <taxon>Embryophyta</taxon>
        <taxon>Tracheophyta</taxon>
        <taxon>Spermatophyta</taxon>
        <taxon>Magnoliopsida</taxon>
        <taxon>eudicotyledons</taxon>
        <taxon>Gunneridae</taxon>
        <taxon>Pentapetalae</taxon>
        <taxon>rosids</taxon>
        <taxon>fabids</taxon>
        <taxon>Fabales</taxon>
        <taxon>Fabaceae</taxon>
        <taxon>Papilionoideae</taxon>
        <taxon>50 kb inversion clade</taxon>
        <taxon>NPAAA clade</taxon>
        <taxon>Hologalegina</taxon>
        <taxon>IRL clade</taxon>
        <taxon>Trifolieae</taxon>
        <taxon>Trifolium</taxon>
    </lineage>
</organism>
<sequence>SSMRSFNWVQSSVSCHALRWNMQNLVVSVLGFSRISLGGRTPTSANSALAHSWSIVSREVFNGV</sequence>